<dbReference type="PANTHER" id="PTHR31865:SF60">
    <property type="match status" value="1"/>
</dbReference>
<dbReference type="AlphaFoldDB" id="A0A2U1Q8R1"/>
<accession>A0A2U1Q8R1</accession>
<protein>
    <submittedName>
        <fullName evidence="2">Uncharacterized protein</fullName>
    </submittedName>
</protein>
<feature type="region of interest" description="Disordered" evidence="1">
    <location>
        <begin position="35"/>
        <end position="57"/>
    </location>
</feature>
<dbReference type="EMBL" id="PKPP01000318">
    <property type="protein sequence ID" value="PWA94396.1"/>
    <property type="molecule type" value="Genomic_DNA"/>
</dbReference>
<dbReference type="STRING" id="35608.A0A2U1Q8R1"/>
<keyword evidence="3" id="KW-1185">Reference proteome</keyword>
<comment type="caution">
    <text evidence="2">The sequence shown here is derived from an EMBL/GenBank/DDBJ whole genome shotgun (WGS) entry which is preliminary data.</text>
</comment>
<feature type="compositionally biased region" description="Low complexity" evidence="1">
    <location>
        <begin position="115"/>
        <end position="132"/>
    </location>
</feature>
<dbReference type="InterPro" id="IPR012881">
    <property type="entry name" value="DUF1685"/>
</dbReference>
<dbReference type="Pfam" id="PF07939">
    <property type="entry name" value="DUF1685"/>
    <property type="match status" value="1"/>
</dbReference>
<name>A0A2U1Q8R1_ARTAN</name>
<reference evidence="2 3" key="1">
    <citation type="journal article" date="2018" name="Mol. Plant">
        <title>The genome of Artemisia annua provides insight into the evolution of Asteraceae family and artemisinin biosynthesis.</title>
        <authorList>
            <person name="Shen Q."/>
            <person name="Zhang L."/>
            <person name="Liao Z."/>
            <person name="Wang S."/>
            <person name="Yan T."/>
            <person name="Shi P."/>
            <person name="Liu M."/>
            <person name="Fu X."/>
            <person name="Pan Q."/>
            <person name="Wang Y."/>
            <person name="Lv Z."/>
            <person name="Lu X."/>
            <person name="Zhang F."/>
            <person name="Jiang W."/>
            <person name="Ma Y."/>
            <person name="Chen M."/>
            <person name="Hao X."/>
            <person name="Li L."/>
            <person name="Tang Y."/>
            <person name="Lv G."/>
            <person name="Zhou Y."/>
            <person name="Sun X."/>
            <person name="Brodelius P.E."/>
            <person name="Rose J.K.C."/>
            <person name="Tang K."/>
        </authorList>
    </citation>
    <scope>NUCLEOTIDE SEQUENCE [LARGE SCALE GENOMIC DNA]</scope>
    <source>
        <strain evidence="3">cv. Huhao1</strain>
        <tissue evidence="2">Leaf</tissue>
    </source>
</reference>
<dbReference type="OrthoDB" id="641808at2759"/>
<dbReference type="PANTHER" id="PTHR31865">
    <property type="entry name" value="OSJNBA0071G03.3 PROTEIN"/>
    <property type="match status" value="1"/>
</dbReference>
<evidence type="ECO:0000256" key="1">
    <source>
        <dbReference type="SAM" id="MobiDB-lite"/>
    </source>
</evidence>
<feature type="region of interest" description="Disordered" evidence="1">
    <location>
        <begin position="115"/>
        <end position="140"/>
    </location>
</feature>
<sequence>MADKKHTQHKHILSKQKSWSPDINRDLEWQKLKKKQRHRNLCRSKSTVDDHDHGGADDVTDDDVKELKACFDLGFGFDKLDDMDPKLMRAFPALELYAAVKRGYNGGVMLSRSSSSISTDSCSSSSSIATSIVDPSDDPQKVKAKLKQWAQLVRCSIQETSSNDKNVAQ</sequence>
<proteinExistence type="predicted"/>
<feature type="compositionally biased region" description="Basic and acidic residues" evidence="1">
    <location>
        <begin position="46"/>
        <end position="56"/>
    </location>
</feature>
<evidence type="ECO:0000313" key="2">
    <source>
        <dbReference type="EMBL" id="PWA94396.1"/>
    </source>
</evidence>
<organism evidence="2 3">
    <name type="scientific">Artemisia annua</name>
    <name type="common">Sweet wormwood</name>
    <dbReference type="NCBI Taxonomy" id="35608"/>
    <lineage>
        <taxon>Eukaryota</taxon>
        <taxon>Viridiplantae</taxon>
        <taxon>Streptophyta</taxon>
        <taxon>Embryophyta</taxon>
        <taxon>Tracheophyta</taxon>
        <taxon>Spermatophyta</taxon>
        <taxon>Magnoliopsida</taxon>
        <taxon>eudicotyledons</taxon>
        <taxon>Gunneridae</taxon>
        <taxon>Pentapetalae</taxon>
        <taxon>asterids</taxon>
        <taxon>campanulids</taxon>
        <taxon>Asterales</taxon>
        <taxon>Asteraceae</taxon>
        <taxon>Asteroideae</taxon>
        <taxon>Anthemideae</taxon>
        <taxon>Artemisiinae</taxon>
        <taxon>Artemisia</taxon>
    </lineage>
</organism>
<gene>
    <name evidence="2" type="ORF">CTI12_AA042350</name>
</gene>
<evidence type="ECO:0000313" key="3">
    <source>
        <dbReference type="Proteomes" id="UP000245207"/>
    </source>
</evidence>
<dbReference type="Proteomes" id="UP000245207">
    <property type="component" value="Unassembled WGS sequence"/>
</dbReference>